<dbReference type="PRINTS" id="PR00313">
    <property type="entry name" value="CABNDNGRPT"/>
</dbReference>
<dbReference type="InterPro" id="IPR011049">
    <property type="entry name" value="Serralysin-like_metalloprot_C"/>
</dbReference>
<dbReference type="Proteomes" id="UP000446658">
    <property type="component" value="Unassembled WGS sequence"/>
</dbReference>
<dbReference type="InterPro" id="IPR013783">
    <property type="entry name" value="Ig-like_fold"/>
</dbReference>
<dbReference type="PANTHER" id="PTHR21559:SF21">
    <property type="entry name" value="DYSTROGLYCAN 1"/>
    <property type="match status" value="1"/>
</dbReference>
<protein>
    <recommendedName>
        <fullName evidence="2">Dystroglycan-type cadherin-like domain-containing protein</fullName>
    </recommendedName>
</protein>
<evidence type="ECO:0000313" key="4">
    <source>
        <dbReference type="Proteomes" id="UP000446658"/>
    </source>
</evidence>
<dbReference type="Pfam" id="PF05345">
    <property type="entry name" value="He_PIG"/>
    <property type="match status" value="1"/>
</dbReference>
<dbReference type="GO" id="GO:0005509">
    <property type="term" value="F:calcium ion binding"/>
    <property type="evidence" value="ECO:0007669"/>
    <property type="project" value="InterPro"/>
</dbReference>
<proteinExistence type="predicted"/>
<dbReference type="InterPro" id="IPR001343">
    <property type="entry name" value="Hemolysn_Ca-bd"/>
</dbReference>
<gene>
    <name evidence="3" type="ORF">GKE73_17655</name>
</gene>
<comment type="caution">
    <text evidence="3">The sequence shown here is derived from an EMBL/GenBank/DDBJ whole genome shotgun (WGS) entry which is preliminary data.</text>
</comment>
<reference evidence="3 4" key="1">
    <citation type="submission" date="2019-11" db="EMBL/GenBank/DDBJ databases">
        <title>Draft genome sequence of Paludibacterium sp. dN18-1.</title>
        <authorList>
            <person name="Im W.-T."/>
        </authorList>
    </citation>
    <scope>NUCLEOTIDE SEQUENCE [LARGE SCALE GENOMIC DNA]</scope>
    <source>
        <strain evidence="4">dN 18-1</strain>
    </source>
</reference>
<dbReference type="EMBL" id="WLYX01000002">
    <property type="protein sequence ID" value="MTD34202.1"/>
    <property type="molecule type" value="Genomic_DNA"/>
</dbReference>
<name>A0A844GEL9_9NEIS</name>
<dbReference type="InterPro" id="IPR010566">
    <property type="entry name" value="Haemolys_ca-bd"/>
</dbReference>
<keyword evidence="4" id="KW-1185">Reference proteome</keyword>
<dbReference type="Pfam" id="PF06594">
    <property type="entry name" value="HCBP_related"/>
    <property type="match status" value="1"/>
</dbReference>
<evidence type="ECO:0000313" key="3">
    <source>
        <dbReference type="EMBL" id="MTD34202.1"/>
    </source>
</evidence>
<feature type="domain" description="Dystroglycan-type cadherin-like" evidence="2">
    <location>
        <begin position="170"/>
        <end position="270"/>
    </location>
</feature>
<dbReference type="Gene3D" id="2.150.10.10">
    <property type="entry name" value="Serralysin-like metalloprotease, C-terminal"/>
    <property type="match status" value="1"/>
</dbReference>
<dbReference type="Pfam" id="PF00353">
    <property type="entry name" value="HemolysinCabind"/>
    <property type="match status" value="1"/>
</dbReference>
<dbReference type="PANTHER" id="PTHR21559">
    <property type="entry name" value="DYSTROGLYCAN-RELATED"/>
    <property type="match status" value="1"/>
</dbReference>
<dbReference type="AlphaFoldDB" id="A0A844GEL9"/>
<dbReference type="InterPro" id="IPR006644">
    <property type="entry name" value="Cadg"/>
</dbReference>
<dbReference type="SMART" id="SM00736">
    <property type="entry name" value="CADG"/>
    <property type="match status" value="1"/>
</dbReference>
<keyword evidence="1" id="KW-0106">Calcium</keyword>
<dbReference type="SUPFAM" id="SSF51120">
    <property type="entry name" value="beta-Roll"/>
    <property type="match status" value="1"/>
</dbReference>
<dbReference type="RefSeq" id="WP_230371626.1">
    <property type="nucleotide sequence ID" value="NZ_WLYX01000002.1"/>
</dbReference>
<dbReference type="Gene3D" id="2.60.40.10">
    <property type="entry name" value="Immunoglobulins"/>
    <property type="match status" value="1"/>
</dbReference>
<evidence type="ECO:0000256" key="1">
    <source>
        <dbReference type="ARBA" id="ARBA00022837"/>
    </source>
</evidence>
<organism evidence="3 4">
    <name type="scientific">Paludibacterium denitrificans</name>
    <dbReference type="NCBI Taxonomy" id="2675226"/>
    <lineage>
        <taxon>Bacteria</taxon>
        <taxon>Pseudomonadati</taxon>
        <taxon>Pseudomonadota</taxon>
        <taxon>Betaproteobacteria</taxon>
        <taxon>Neisseriales</taxon>
        <taxon>Chromobacteriaceae</taxon>
        <taxon>Paludibacterium</taxon>
    </lineage>
</organism>
<dbReference type="GO" id="GO:0016011">
    <property type="term" value="C:dystroglycan complex"/>
    <property type="evidence" value="ECO:0007669"/>
    <property type="project" value="TreeGrafter"/>
</dbReference>
<dbReference type="SUPFAM" id="SSF49313">
    <property type="entry name" value="Cadherin-like"/>
    <property type="match status" value="1"/>
</dbReference>
<evidence type="ECO:0000259" key="2">
    <source>
        <dbReference type="SMART" id="SM00736"/>
    </source>
</evidence>
<sequence length="293" mass="31143">MTLSRASVSWTLGENMERLGLDGTADLSANGNAQANGLWGNDGNNVLTGAAGNDYLSGGLGNDTYVFNKGDGQDTIDNTDLIGASDTLRFGAGIVEADVLAFQSGSNMFLKLKNSTDQIGFLDYYAANATLNGQAADHKIDRIEFANGVVWDQAKIQSVVDRANNNHAPVLNSGLPTLQAKADSVFSYVVPVNTITDPDARDSITYSVKMQDGSPLPSWLSFDASTRTLTGMPGTADVGSLKFVLWGTDNYNYSTGVYVSMTDWRGQSCPAAVCSVARPNGRRRSGLHLYGGE</sequence>
<dbReference type="InterPro" id="IPR015919">
    <property type="entry name" value="Cadherin-like_sf"/>
</dbReference>
<accession>A0A844GEL9</accession>
<dbReference type="GO" id="GO:0043236">
    <property type="term" value="F:laminin binding"/>
    <property type="evidence" value="ECO:0007669"/>
    <property type="project" value="TreeGrafter"/>
</dbReference>